<dbReference type="RefSeq" id="WP_193185921.1">
    <property type="nucleotide sequence ID" value="NZ_JACVXA010000077.1"/>
</dbReference>
<comment type="subunit">
    <text evidence="9">The complex comprises the extracytoplasmic solute receptor protein and the two transmembrane proteins.</text>
</comment>
<sequence>MTACLRLVRLLERACLVGLLLGMTALFAFNVAMRLFGGAAASGFGWIDEVVRLMNLYLVFLAAGLALERGKQVAVDSWRDRIAARLHLPLRRIIDLCGLCFSLWMAWLARDMAAFVFGTGQRSATLDLAIGWIYVAPCAGFLLLALRYGASLAGSIDRFALRGEAAE</sequence>
<dbReference type="GO" id="GO:0022857">
    <property type="term" value="F:transmembrane transporter activity"/>
    <property type="evidence" value="ECO:0007669"/>
    <property type="project" value="UniProtKB-UniRule"/>
</dbReference>
<comment type="function">
    <text evidence="9">Part of the tripartite ATP-independent periplasmic (TRAP) transport system.</text>
</comment>
<evidence type="ECO:0000256" key="4">
    <source>
        <dbReference type="ARBA" id="ARBA00022519"/>
    </source>
</evidence>
<keyword evidence="2 9" id="KW-0813">Transport</keyword>
<keyword evidence="12" id="KW-1185">Reference proteome</keyword>
<comment type="subcellular location">
    <subcellularLocation>
        <location evidence="1 9">Cell inner membrane</location>
        <topology evidence="1 9">Multi-pass membrane protein</topology>
    </subcellularLocation>
</comment>
<dbReference type="Pfam" id="PF04290">
    <property type="entry name" value="DctQ"/>
    <property type="match status" value="1"/>
</dbReference>
<dbReference type="InterPro" id="IPR007387">
    <property type="entry name" value="TRAP_DctQ"/>
</dbReference>
<comment type="caution">
    <text evidence="9">Lacks conserved residue(s) required for the propagation of feature annotation.</text>
</comment>
<protein>
    <recommendedName>
        <fullName evidence="9">TRAP transporter small permease protein</fullName>
    </recommendedName>
</protein>
<proteinExistence type="inferred from homology"/>
<keyword evidence="7 9" id="KW-0472">Membrane</keyword>
<gene>
    <name evidence="11" type="ORF">ICN82_18515</name>
</gene>
<name>A0A8J6YVX9_9RHOB</name>
<feature type="transmembrane region" description="Helical" evidence="9">
    <location>
        <begin position="89"/>
        <end position="109"/>
    </location>
</feature>
<evidence type="ECO:0000313" key="12">
    <source>
        <dbReference type="Proteomes" id="UP000609121"/>
    </source>
</evidence>
<comment type="caution">
    <text evidence="11">The sequence shown here is derived from an EMBL/GenBank/DDBJ whole genome shotgun (WGS) entry which is preliminary data.</text>
</comment>
<evidence type="ECO:0000256" key="2">
    <source>
        <dbReference type="ARBA" id="ARBA00022448"/>
    </source>
</evidence>
<dbReference type="EMBL" id="JACVXA010000077">
    <property type="protein sequence ID" value="MBE3640203.1"/>
    <property type="molecule type" value="Genomic_DNA"/>
</dbReference>
<evidence type="ECO:0000256" key="8">
    <source>
        <dbReference type="ARBA" id="ARBA00038436"/>
    </source>
</evidence>
<dbReference type="GO" id="GO:0015740">
    <property type="term" value="P:C4-dicarboxylate transport"/>
    <property type="evidence" value="ECO:0007669"/>
    <property type="project" value="TreeGrafter"/>
</dbReference>
<dbReference type="PANTHER" id="PTHR35011:SF2">
    <property type="entry name" value="2,3-DIKETO-L-GULONATE TRAP TRANSPORTER SMALL PERMEASE PROTEIN YIAM"/>
    <property type="match status" value="1"/>
</dbReference>
<keyword evidence="4 9" id="KW-0997">Cell inner membrane</keyword>
<evidence type="ECO:0000256" key="6">
    <source>
        <dbReference type="ARBA" id="ARBA00022989"/>
    </source>
</evidence>
<evidence type="ECO:0000256" key="1">
    <source>
        <dbReference type="ARBA" id="ARBA00004429"/>
    </source>
</evidence>
<keyword evidence="3" id="KW-1003">Cell membrane</keyword>
<evidence type="ECO:0000256" key="7">
    <source>
        <dbReference type="ARBA" id="ARBA00023136"/>
    </source>
</evidence>
<feature type="transmembrane region" description="Helical" evidence="9">
    <location>
        <begin position="129"/>
        <end position="150"/>
    </location>
</feature>
<evidence type="ECO:0000259" key="10">
    <source>
        <dbReference type="Pfam" id="PF04290"/>
    </source>
</evidence>
<reference evidence="11" key="1">
    <citation type="submission" date="2020-09" db="EMBL/GenBank/DDBJ databases">
        <title>A novel bacterium of genus Mangrovicoccus, isolated from South China Sea.</title>
        <authorList>
            <person name="Huang H."/>
            <person name="Mo K."/>
            <person name="Hu Y."/>
        </authorList>
    </citation>
    <scope>NUCLEOTIDE SEQUENCE</scope>
    <source>
        <strain evidence="11">HB182678</strain>
    </source>
</reference>
<dbReference type="PANTHER" id="PTHR35011">
    <property type="entry name" value="2,3-DIKETO-L-GULONATE TRAP TRANSPORTER SMALL PERMEASE PROTEIN YIAM"/>
    <property type="match status" value="1"/>
</dbReference>
<dbReference type="Proteomes" id="UP000609121">
    <property type="component" value="Unassembled WGS sequence"/>
</dbReference>
<evidence type="ECO:0000313" key="11">
    <source>
        <dbReference type="EMBL" id="MBE3640203.1"/>
    </source>
</evidence>
<comment type="similarity">
    <text evidence="8 9">Belongs to the TRAP transporter small permease family.</text>
</comment>
<evidence type="ECO:0000256" key="9">
    <source>
        <dbReference type="RuleBase" id="RU369079"/>
    </source>
</evidence>
<evidence type="ECO:0000256" key="5">
    <source>
        <dbReference type="ARBA" id="ARBA00022692"/>
    </source>
</evidence>
<feature type="transmembrane region" description="Helical" evidence="9">
    <location>
        <begin position="51"/>
        <end position="68"/>
    </location>
</feature>
<dbReference type="AlphaFoldDB" id="A0A8J6YVX9"/>
<keyword evidence="6 9" id="KW-1133">Transmembrane helix</keyword>
<dbReference type="GO" id="GO:0005886">
    <property type="term" value="C:plasma membrane"/>
    <property type="evidence" value="ECO:0007669"/>
    <property type="project" value="UniProtKB-SubCell"/>
</dbReference>
<keyword evidence="5 9" id="KW-0812">Transmembrane</keyword>
<accession>A0A8J6YVX9</accession>
<feature type="domain" description="Tripartite ATP-independent periplasmic transporters DctQ component" evidence="10">
    <location>
        <begin position="23"/>
        <end position="155"/>
    </location>
</feature>
<dbReference type="InterPro" id="IPR055348">
    <property type="entry name" value="DctQ"/>
</dbReference>
<organism evidence="11 12">
    <name type="scientific">Mangrovicoccus algicola</name>
    <dbReference type="NCBI Taxonomy" id="2771008"/>
    <lineage>
        <taxon>Bacteria</taxon>
        <taxon>Pseudomonadati</taxon>
        <taxon>Pseudomonadota</taxon>
        <taxon>Alphaproteobacteria</taxon>
        <taxon>Rhodobacterales</taxon>
        <taxon>Paracoccaceae</taxon>
        <taxon>Mangrovicoccus</taxon>
    </lineage>
</organism>
<evidence type="ECO:0000256" key="3">
    <source>
        <dbReference type="ARBA" id="ARBA00022475"/>
    </source>
</evidence>